<keyword evidence="2" id="KW-0732">Signal</keyword>
<feature type="transmembrane region" description="Helical" evidence="1">
    <location>
        <begin position="278"/>
        <end position="302"/>
    </location>
</feature>
<feature type="transmembrane region" description="Helical" evidence="1">
    <location>
        <begin position="65"/>
        <end position="84"/>
    </location>
</feature>
<dbReference type="EMBL" id="CATOUU010000279">
    <property type="protein sequence ID" value="CAI9923465.1"/>
    <property type="molecule type" value="Genomic_DNA"/>
</dbReference>
<feature type="transmembrane region" description="Helical" evidence="1">
    <location>
        <begin position="142"/>
        <end position="159"/>
    </location>
</feature>
<keyword evidence="1" id="KW-0472">Membrane</keyword>
<dbReference type="AlphaFoldDB" id="A0AA86NNX8"/>
<protein>
    <submittedName>
        <fullName evidence="4">Hypothetical_protein</fullName>
    </submittedName>
</protein>
<keyword evidence="1" id="KW-0812">Transmembrane</keyword>
<feature type="transmembrane region" description="Helical" evidence="1">
    <location>
        <begin position="209"/>
        <end position="231"/>
    </location>
</feature>
<evidence type="ECO:0000256" key="1">
    <source>
        <dbReference type="SAM" id="Phobius"/>
    </source>
</evidence>
<accession>A0AA86NNX8</accession>
<evidence type="ECO:0000313" key="3">
    <source>
        <dbReference type="EMBL" id="CAI9923465.1"/>
    </source>
</evidence>
<feature type="transmembrane region" description="Helical" evidence="1">
    <location>
        <begin position="180"/>
        <end position="197"/>
    </location>
</feature>
<dbReference type="EMBL" id="CAXDID020000012">
    <property type="protein sequence ID" value="CAL5980847.1"/>
    <property type="molecule type" value="Genomic_DNA"/>
</dbReference>
<evidence type="ECO:0000256" key="2">
    <source>
        <dbReference type="SAM" id="SignalP"/>
    </source>
</evidence>
<keyword evidence="5" id="KW-1185">Reference proteome</keyword>
<proteinExistence type="predicted"/>
<sequence>MFMFTLVRQQIALVLAFIAYSQTNQSQYNCSEQSNLSVEFLQIPLMFGGGNSCGNSIHHAATYSFWRLQIIIGYILLHLVANTTNNNIILQIYRKYFSLEKLKQIYIGYLISFMVFQVIIVVKTQVESHFQSNNILNTTLDGSSFNAGCLSAAIFFGQYPMKNIEQMRIRQLVNKYIPKGLLGSVCFYSLFSIQHVISRNINIQAKYFVITYFFGRIILYFTLHFATALILCGVKVSQISVITKISSYGQQYLLFSEVLIIAMKDMIGDIKIGPENSIVVILVAAGVLSILIKCIQFFDYVLRDLHDALVYI</sequence>
<gene>
    <name evidence="3" type="ORF">HINF_LOCUS11110</name>
    <name evidence="4" type="ORF">HINF_LOCUS6377</name>
</gene>
<reference evidence="4 5" key="2">
    <citation type="submission" date="2024-07" db="EMBL/GenBank/DDBJ databases">
        <authorList>
            <person name="Akdeniz Z."/>
        </authorList>
    </citation>
    <scope>NUCLEOTIDE SEQUENCE [LARGE SCALE GENOMIC DNA]</scope>
</reference>
<dbReference type="Proteomes" id="UP001642409">
    <property type="component" value="Unassembled WGS sequence"/>
</dbReference>
<comment type="caution">
    <text evidence="3">The sequence shown here is derived from an EMBL/GenBank/DDBJ whole genome shotgun (WGS) entry which is preliminary data.</text>
</comment>
<reference evidence="3" key="1">
    <citation type="submission" date="2023-06" db="EMBL/GenBank/DDBJ databases">
        <authorList>
            <person name="Kurt Z."/>
        </authorList>
    </citation>
    <scope>NUCLEOTIDE SEQUENCE</scope>
</reference>
<feature type="transmembrane region" description="Helical" evidence="1">
    <location>
        <begin position="105"/>
        <end position="122"/>
    </location>
</feature>
<keyword evidence="1" id="KW-1133">Transmembrane helix</keyword>
<feature type="chain" id="PRO_5041696010" evidence="2">
    <location>
        <begin position="24"/>
        <end position="312"/>
    </location>
</feature>
<evidence type="ECO:0000313" key="5">
    <source>
        <dbReference type="Proteomes" id="UP001642409"/>
    </source>
</evidence>
<evidence type="ECO:0000313" key="4">
    <source>
        <dbReference type="EMBL" id="CAL5980847.1"/>
    </source>
</evidence>
<feature type="signal peptide" evidence="2">
    <location>
        <begin position="1"/>
        <end position="23"/>
    </location>
</feature>
<organism evidence="3">
    <name type="scientific">Hexamita inflata</name>
    <dbReference type="NCBI Taxonomy" id="28002"/>
    <lineage>
        <taxon>Eukaryota</taxon>
        <taxon>Metamonada</taxon>
        <taxon>Diplomonadida</taxon>
        <taxon>Hexamitidae</taxon>
        <taxon>Hexamitinae</taxon>
        <taxon>Hexamita</taxon>
    </lineage>
</organism>
<name>A0AA86NNX8_9EUKA</name>